<proteinExistence type="predicted"/>
<comment type="caution">
    <text evidence="1">The sequence shown here is derived from an EMBL/GenBank/DDBJ whole genome shotgun (WGS) entry which is preliminary data.</text>
</comment>
<evidence type="ECO:0000313" key="1">
    <source>
        <dbReference type="EMBL" id="TNN28249.1"/>
    </source>
</evidence>
<dbReference type="Proteomes" id="UP000314294">
    <property type="component" value="Unassembled WGS sequence"/>
</dbReference>
<evidence type="ECO:0000313" key="2">
    <source>
        <dbReference type="Proteomes" id="UP000314294"/>
    </source>
</evidence>
<keyword evidence="2" id="KW-1185">Reference proteome</keyword>
<gene>
    <name evidence="1" type="ORF">EYF80_061603</name>
</gene>
<organism evidence="1 2">
    <name type="scientific">Liparis tanakae</name>
    <name type="common">Tanaka's snailfish</name>
    <dbReference type="NCBI Taxonomy" id="230148"/>
    <lineage>
        <taxon>Eukaryota</taxon>
        <taxon>Metazoa</taxon>
        <taxon>Chordata</taxon>
        <taxon>Craniata</taxon>
        <taxon>Vertebrata</taxon>
        <taxon>Euteleostomi</taxon>
        <taxon>Actinopterygii</taxon>
        <taxon>Neopterygii</taxon>
        <taxon>Teleostei</taxon>
        <taxon>Neoteleostei</taxon>
        <taxon>Acanthomorphata</taxon>
        <taxon>Eupercaria</taxon>
        <taxon>Perciformes</taxon>
        <taxon>Cottioidei</taxon>
        <taxon>Cottales</taxon>
        <taxon>Liparidae</taxon>
        <taxon>Liparis</taxon>
    </lineage>
</organism>
<reference evidence="1 2" key="1">
    <citation type="submission" date="2019-03" db="EMBL/GenBank/DDBJ databases">
        <title>First draft genome of Liparis tanakae, snailfish: a comprehensive survey of snailfish specific genes.</title>
        <authorList>
            <person name="Kim W."/>
            <person name="Song I."/>
            <person name="Jeong J.-H."/>
            <person name="Kim D."/>
            <person name="Kim S."/>
            <person name="Ryu S."/>
            <person name="Song J.Y."/>
            <person name="Lee S.K."/>
        </authorList>
    </citation>
    <scope>NUCLEOTIDE SEQUENCE [LARGE SCALE GENOMIC DNA]</scope>
    <source>
        <tissue evidence="1">Muscle</tissue>
    </source>
</reference>
<dbReference type="EMBL" id="SRLO01007112">
    <property type="protein sequence ID" value="TNN28249.1"/>
    <property type="molecule type" value="Genomic_DNA"/>
</dbReference>
<accession>A0A4Z2EHE6</accession>
<name>A0A4Z2EHE6_9TELE</name>
<protein>
    <submittedName>
        <fullName evidence="1">Uncharacterized protein</fullName>
    </submittedName>
</protein>
<sequence>MERRRRMEETMERWSSSRWRRVERWRWCSWRRIRKRPLKQPER</sequence>
<dbReference type="AlphaFoldDB" id="A0A4Z2EHE6"/>